<dbReference type="InterPro" id="IPR055927">
    <property type="entry name" value="DUF7504"/>
</dbReference>
<name>A0AAE3FZA1_9EURY</name>
<organism evidence="1 2">
    <name type="scientific">Natronocalculus amylovorans</name>
    <dbReference type="NCBI Taxonomy" id="2917812"/>
    <lineage>
        <taxon>Archaea</taxon>
        <taxon>Methanobacteriati</taxon>
        <taxon>Methanobacteriota</taxon>
        <taxon>Stenosarchaea group</taxon>
        <taxon>Halobacteria</taxon>
        <taxon>Halobacteriales</taxon>
        <taxon>Haloferacaceae</taxon>
        <taxon>Natronocalculus</taxon>
    </lineage>
</organism>
<reference evidence="1" key="1">
    <citation type="journal article" date="2022" name="Syst. Appl. Microbiol.">
        <title>Natronocalculus amylovorans gen. nov., sp. nov., and Natranaeroarchaeum aerophilus sp. nov., dominant culturable amylolytic natronoarchaea from hypersaline soda lakes in southwestern Siberia.</title>
        <authorList>
            <person name="Sorokin D.Y."/>
            <person name="Elcheninov A.G."/>
            <person name="Khizhniak T.V."/>
            <person name="Koenen M."/>
            <person name="Bale N.J."/>
            <person name="Damste J.S.S."/>
            <person name="Kublanov I.V."/>
        </authorList>
    </citation>
    <scope>NUCLEOTIDE SEQUENCE</scope>
    <source>
        <strain evidence="1">AArc-St2</strain>
    </source>
</reference>
<dbReference type="RefSeq" id="WP_174654874.1">
    <property type="nucleotide sequence ID" value="NZ_JAKRVX010000008.1"/>
</dbReference>
<dbReference type="Pfam" id="PF24336">
    <property type="entry name" value="DUF7504"/>
    <property type="match status" value="1"/>
</dbReference>
<accession>A0AAE3FZA1</accession>
<dbReference type="Proteomes" id="UP001203207">
    <property type="component" value="Unassembled WGS sequence"/>
</dbReference>
<evidence type="ECO:0000313" key="2">
    <source>
        <dbReference type="Proteomes" id="UP001203207"/>
    </source>
</evidence>
<protein>
    <submittedName>
        <fullName evidence="1">Uncharacterized protein</fullName>
    </submittedName>
</protein>
<reference evidence="1" key="2">
    <citation type="submission" date="2022-02" db="EMBL/GenBank/DDBJ databases">
        <authorList>
            <person name="Elcheninov A.G."/>
            <person name="Sorokin D.Y."/>
            <person name="Kublanov I.V."/>
        </authorList>
    </citation>
    <scope>NUCLEOTIDE SEQUENCE</scope>
    <source>
        <strain evidence="1">AArc-St2</strain>
    </source>
</reference>
<sequence length="213" mass="23113">MAPTPRVGPHENAISSQITVPDTLLIASQFDSLRTPAIVDLCTPHDPASLDIMYVALTQSPTSVVNLWETHVGKQPRSFTIITANQYLNDLDSTVTAGEIQASVTYIRSPADLTALGIQLTNGTHKWNTDNTNGVFCIDSITPIKEFSGLVETFDFLQTVATKAAIQEFTVICLIDPNTTDVPTIDTLKELFDSVVNIGTAETDCIGIHQRLP</sequence>
<evidence type="ECO:0000313" key="1">
    <source>
        <dbReference type="EMBL" id="MCL9818168.1"/>
    </source>
</evidence>
<proteinExistence type="predicted"/>
<dbReference type="AlphaFoldDB" id="A0AAE3FZA1"/>
<dbReference type="EMBL" id="JAKRVX010000008">
    <property type="protein sequence ID" value="MCL9818168.1"/>
    <property type="molecule type" value="Genomic_DNA"/>
</dbReference>
<comment type="caution">
    <text evidence="1">The sequence shown here is derived from an EMBL/GenBank/DDBJ whole genome shotgun (WGS) entry which is preliminary data.</text>
</comment>
<gene>
    <name evidence="1" type="ORF">AArcSt2_14590</name>
</gene>
<keyword evidence="2" id="KW-1185">Reference proteome</keyword>